<dbReference type="GO" id="GO:0005975">
    <property type="term" value="P:carbohydrate metabolic process"/>
    <property type="evidence" value="ECO:0007669"/>
    <property type="project" value="InterPro"/>
</dbReference>
<protein>
    <submittedName>
        <fullName evidence="7">Xylulose kinase</fullName>
    </submittedName>
</protein>
<dbReference type="InterPro" id="IPR000577">
    <property type="entry name" value="Carb_kinase_FGGY"/>
</dbReference>
<dbReference type="InterPro" id="IPR018181">
    <property type="entry name" value="Heat_shock_70_CS"/>
</dbReference>
<dbReference type="PROSITE" id="PS00933">
    <property type="entry name" value="FGGY_KINASES_1"/>
    <property type="match status" value="1"/>
</dbReference>
<dbReference type="PIRSF" id="PIRSF000538">
    <property type="entry name" value="GlpK"/>
    <property type="match status" value="1"/>
</dbReference>
<dbReference type="InterPro" id="IPR018485">
    <property type="entry name" value="FGGY_C"/>
</dbReference>
<keyword evidence="4 7" id="KW-0418">Kinase</keyword>
<dbReference type="GO" id="GO:0016773">
    <property type="term" value="F:phosphotransferase activity, alcohol group as acceptor"/>
    <property type="evidence" value="ECO:0007669"/>
    <property type="project" value="InterPro"/>
</dbReference>
<evidence type="ECO:0000256" key="3">
    <source>
        <dbReference type="ARBA" id="ARBA00022679"/>
    </source>
</evidence>
<proteinExistence type="inferred from homology"/>
<dbReference type="InterPro" id="IPR043129">
    <property type="entry name" value="ATPase_NBD"/>
</dbReference>
<organism evidence="7 8">
    <name type="scientific">Pontiella sulfatireligans</name>
    <dbReference type="NCBI Taxonomy" id="2750658"/>
    <lineage>
        <taxon>Bacteria</taxon>
        <taxon>Pseudomonadati</taxon>
        <taxon>Kiritimatiellota</taxon>
        <taxon>Kiritimatiellia</taxon>
        <taxon>Kiritimatiellales</taxon>
        <taxon>Pontiellaceae</taxon>
        <taxon>Pontiella</taxon>
    </lineage>
</organism>
<dbReference type="PROSITE" id="PS00297">
    <property type="entry name" value="HSP70_1"/>
    <property type="match status" value="1"/>
</dbReference>
<dbReference type="SUPFAM" id="SSF53067">
    <property type="entry name" value="Actin-like ATPase domain"/>
    <property type="match status" value="2"/>
</dbReference>
<evidence type="ECO:0000313" key="8">
    <source>
        <dbReference type="Proteomes" id="UP000346198"/>
    </source>
</evidence>
<evidence type="ECO:0000259" key="5">
    <source>
        <dbReference type="Pfam" id="PF00370"/>
    </source>
</evidence>
<evidence type="ECO:0000256" key="1">
    <source>
        <dbReference type="ARBA" id="ARBA00007381"/>
    </source>
</evidence>
<sequence length="507" mass="55277">MAEYILSVDLGTTSCKTVLFDTDFNMVATAKKAYDTSYPHQGWAEQPAYQWWRALKDNTKEMIETSSIDPAKIIAVGIDAFSTTVLPVDKEGDPLRPGLIWMDRRATKQAEWITENLNDETWKINGNVSDAGNPAPKIMWIKENEPEVYEKTHMFLHANGYLVYRLTGEYSMDVSEAGLSQFCDTKTAEYSDVLLDGCGIDRAKLPPIYNCTDVVGKVTAEAAAKTGLLEGTPVIAGSMDNVAAGLGAGVSKGGEVFISGGTVTTNNVCLSEPKYNKNLHVYPHIVPGTWLTSGGVDFGGAGLKWFKEEVLEEESFAEIDKLGDTSVCGKSSVIFLPYMVGQRCPIWNDNTSGVLMGLKPTTNRQDMIRAFMEGTTYGSRHVLSIAEEEGVEIIDVKITGGSANSATWVQIFSDVIGKAIEIPGAVDLPPLGIAIAAAYGVGAIKSFEEGIEKIPTRAEFTPNAENHEYYSEMYSVFRSLYENIKGEYDKLAGITAKFSKKTKLTGD</sequence>
<gene>
    <name evidence="7" type="primary">xylB_2</name>
    <name evidence="7" type="ORF">SCARR_05301</name>
</gene>
<dbReference type="RefSeq" id="WP_136065346.1">
    <property type="nucleotide sequence ID" value="NZ_CAAHFH010000003.1"/>
</dbReference>
<dbReference type="InterPro" id="IPR018483">
    <property type="entry name" value="Carb_kinase_FGGY_CS"/>
</dbReference>
<dbReference type="Proteomes" id="UP000346198">
    <property type="component" value="Unassembled WGS sequence"/>
</dbReference>
<keyword evidence="3" id="KW-0808">Transferase</keyword>
<dbReference type="Pfam" id="PF00370">
    <property type="entry name" value="FGGY_N"/>
    <property type="match status" value="1"/>
</dbReference>
<dbReference type="EMBL" id="CAAHFH010000003">
    <property type="protein sequence ID" value="VGO23195.1"/>
    <property type="molecule type" value="Genomic_DNA"/>
</dbReference>
<feature type="domain" description="Carbohydrate kinase FGGY C-terminal" evidence="6">
    <location>
        <begin position="257"/>
        <end position="440"/>
    </location>
</feature>
<dbReference type="Gene3D" id="3.30.420.40">
    <property type="match status" value="2"/>
</dbReference>
<accession>A0A6C2USA7</accession>
<evidence type="ECO:0000256" key="2">
    <source>
        <dbReference type="ARBA" id="ARBA00009156"/>
    </source>
</evidence>
<comment type="similarity">
    <text evidence="1">Belongs to the heat shock protein 70 family.</text>
</comment>
<reference evidence="7 8" key="1">
    <citation type="submission" date="2019-04" db="EMBL/GenBank/DDBJ databases">
        <authorList>
            <person name="Van Vliet M D."/>
        </authorList>
    </citation>
    <scope>NUCLEOTIDE SEQUENCE [LARGE SCALE GENOMIC DNA]</scope>
    <source>
        <strain evidence="7 8">F21</strain>
    </source>
</reference>
<dbReference type="AlphaFoldDB" id="A0A6C2USA7"/>
<evidence type="ECO:0000313" key="7">
    <source>
        <dbReference type="EMBL" id="VGO23195.1"/>
    </source>
</evidence>
<dbReference type="GO" id="GO:0016301">
    <property type="term" value="F:kinase activity"/>
    <property type="evidence" value="ECO:0007669"/>
    <property type="project" value="UniProtKB-KW"/>
</dbReference>
<dbReference type="InterPro" id="IPR050406">
    <property type="entry name" value="FGGY_Carb_Kinase"/>
</dbReference>
<dbReference type="Pfam" id="PF02782">
    <property type="entry name" value="FGGY_C"/>
    <property type="match status" value="1"/>
</dbReference>
<feature type="domain" description="Carbohydrate kinase FGGY N-terminal" evidence="5">
    <location>
        <begin position="4"/>
        <end position="247"/>
    </location>
</feature>
<name>A0A6C2USA7_9BACT</name>
<comment type="similarity">
    <text evidence="2">Belongs to the FGGY kinase family.</text>
</comment>
<evidence type="ECO:0000259" key="6">
    <source>
        <dbReference type="Pfam" id="PF02782"/>
    </source>
</evidence>
<keyword evidence="8" id="KW-1185">Reference proteome</keyword>
<dbReference type="CDD" id="cd07808">
    <property type="entry name" value="ASKHA_NBD_FGGY_EcXK-like"/>
    <property type="match status" value="1"/>
</dbReference>
<dbReference type="InterPro" id="IPR018484">
    <property type="entry name" value="FGGY_N"/>
</dbReference>
<evidence type="ECO:0000256" key="4">
    <source>
        <dbReference type="ARBA" id="ARBA00022777"/>
    </source>
</evidence>
<dbReference type="PANTHER" id="PTHR43095">
    <property type="entry name" value="SUGAR KINASE"/>
    <property type="match status" value="1"/>
</dbReference>